<evidence type="ECO:0000259" key="6">
    <source>
        <dbReference type="Pfam" id="PF10451"/>
    </source>
</evidence>
<protein>
    <recommendedName>
        <fullName evidence="6">CST complex subunit Stn1 N-terminal domain-containing protein</fullName>
    </recommendedName>
</protein>
<evidence type="ECO:0000313" key="7">
    <source>
        <dbReference type="EMBL" id="RWQ98441.1"/>
    </source>
</evidence>
<dbReference type="RefSeq" id="XP_028488086.1">
    <property type="nucleotide sequence ID" value="XM_028628849.1"/>
</dbReference>
<dbReference type="GeneID" id="39598126"/>
<dbReference type="VEuPathDB" id="FungiDB:C8Q69DRAFT_442597"/>
<accession>A0A443I361</accession>
<gene>
    <name evidence="7" type="ORF">C8Q69DRAFT_442597</name>
</gene>
<comment type="caution">
    <text evidence="7">The sequence shown here is derived from an EMBL/GenBank/DDBJ whole genome shotgun (WGS) entry which is preliminary data.</text>
</comment>
<reference evidence="7 8" key="1">
    <citation type="journal article" date="2018" name="Front. Microbiol.">
        <title>Genomic and genetic insights into a cosmopolitan fungus, Paecilomyces variotii (Eurotiales).</title>
        <authorList>
            <person name="Urquhart A.S."/>
            <person name="Mondo S.J."/>
            <person name="Makela M.R."/>
            <person name="Hane J.K."/>
            <person name="Wiebenga A."/>
            <person name="He G."/>
            <person name="Mihaltcheva S."/>
            <person name="Pangilinan J."/>
            <person name="Lipzen A."/>
            <person name="Barry K."/>
            <person name="de Vries R.P."/>
            <person name="Grigoriev I.V."/>
            <person name="Idnurm A."/>
        </authorList>
    </citation>
    <scope>NUCLEOTIDE SEQUENCE [LARGE SCALE GENOMIC DNA]</scope>
    <source>
        <strain evidence="7 8">CBS 101075</strain>
    </source>
</reference>
<proteinExistence type="predicted"/>
<keyword evidence="3" id="KW-0779">Telomere</keyword>
<evidence type="ECO:0000256" key="2">
    <source>
        <dbReference type="ARBA" id="ARBA00022454"/>
    </source>
</evidence>
<keyword evidence="8" id="KW-1185">Reference proteome</keyword>
<evidence type="ECO:0000256" key="4">
    <source>
        <dbReference type="SAM" id="Coils"/>
    </source>
</evidence>
<dbReference type="Gene3D" id="2.40.50.140">
    <property type="entry name" value="Nucleic acid-binding proteins"/>
    <property type="match status" value="1"/>
</dbReference>
<feature type="coiled-coil region" evidence="4">
    <location>
        <begin position="207"/>
        <end position="241"/>
    </location>
</feature>
<keyword evidence="4" id="KW-0175">Coiled coil</keyword>
<dbReference type="Proteomes" id="UP000283841">
    <property type="component" value="Unassembled WGS sequence"/>
</dbReference>
<evidence type="ECO:0000256" key="3">
    <source>
        <dbReference type="ARBA" id="ARBA00022895"/>
    </source>
</evidence>
<feature type="domain" description="CST complex subunit Stn1 N-terminal" evidence="6">
    <location>
        <begin position="141"/>
        <end position="221"/>
    </location>
</feature>
<feature type="region of interest" description="Disordered" evidence="5">
    <location>
        <begin position="94"/>
        <end position="135"/>
    </location>
</feature>
<evidence type="ECO:0000256" key="1">
    <source>
        <dbReference type="ARBA" id="ARBA00004574"/>
    </source>
</evidence>
<organism evidence="7 8">
    <name type="scientific">Byssochlamys spectabilis</name>
    <name type="common">Paecilomyces variotii</name>
    <dbReference type="NCBI Taxonomy" id="264951"/>
    <lineage>
        <taxon>Eukaryota</taxon>
        <taxon>Fungi</taxon>
        <taxon>Dikarya</taxon>
        <taxon>Ascomycota</taxon>
        <taxon>Pezizomycotina</taxon>
        <taxon>Eurotiomycetes</taxon>
        <taxon>Eurotiomycetidae</taxon>
        <taxon>Eurotiales</taxon>
        <taxon>Thermoascaceae</taxon>
        <taxon>Paecilomyces</taxon>
    </lineage>
</organism>
<keyword evidence="2" id="KW-0158">Chromosome</keyword>
<dbReference type="AlphaFoldDB" id="A0A443I361"/>
<dbReference type="STRING" id="264951.A0A443I361"/>
<evidence type="ECO:0000256" key="5">
    <source>
        <dbReference type="SAM" id="MobiDB-lite"/>
    </source>
</evidence>
<dbReference type="GO" id="GO:0000781">
    <property type="term" value="C:chromosome, telomeric region"/>
    <property type="evidence" value="ECO:0007669"/>
    <property type="project" value="UniProtKB-SubCell"/>
</dbReference>
<feature type="domain" description="CST complex subunit Stn1 N-terminal" evidence="6">
    <location>
        <begin position="48"/>
        <end position="96"/>
    </location>
</feature>
<evidence type="ECO:0000313" key="8">
    <source>
        <dbReference type="Proteomes" id="UP000283841"/>
    </source>
</evidence>
<name>A0A443I361_BYSSP</name>
<dbReference type="InterPro" id="IPR012340">
    <property type="entry name" value="NA-bd_OB-fold"/>
</dbReference>
<sequence>MAAADDDAVGLTFYPAFCYKASPTHFTWVKMAVTDVHRLKTRSGFEGQNIFFYYNHPIQFVCLAGVIVARTEYAWRTVLILDDGSGETVEIVVSKATSPRPGDRVSENATATRAAGPDSDPSGSLPEAETRHISSQAKDRIDITDLVPGVVFKVKGTLSTFRSTVQVQLERFTLLRDTNAEMRFWDEQSRYLVDVLSVPWTLEPEEVDQLRREADEEEDRIIRAKKRLEQKRRKAAKREERDRMRIRKEWEMDEKLQGEVARQ</sequence>
<dbReference type="Pfam" id="PF10451">
    <property type="entry name" value="Stn1"/>
    <property type="match status" value="2"/>
</dbReference>
<dbReference type="CDD" id="cd03524">
    <property type="entry name" value="RPA2_OBF_family"/>
    <property type="match status" value="1"/>
</dbReference>
<comment type="subcellular location">
    <subcellularLocation>
        <location evidence="1">Chromosome</location>
        <location evidence="1">Telomere</location>
    </subcellularLocation>
</comment>
<dbReference type="EMBL" id="RCNU01000002">
    <property type="protein sequence ID" value="RWQ98441.1"/>
    <property type="molecule type" value="Genomic_DNA"/>
</dbReference>
<dbReference type="InterPro" id="IPR018856">
    <property type="entry name" value="Stn1_N"/>
</dbReference>